<dbReference type="EMBL" id="QPFP01000089">
    <property type="protein sequence ID" value="TEB22567.1"/>
    <property type="molecule type" value="Genomic_DNA"/>
</dbReference>
<evidence type="ECO:0000313" key="7">
    <source>
        <dbReference type="Proteomes" id="UP000298030"/>
    </source>
</evidence>
<proteinExistence type="predicted"/>
<dbReference type="Pfam" id="PF01753">
    <property type="entry name" value="zf-MYND"/>
    <property type="match status" value="1"/>
</dbReference>
<evidence type="ECO:0000313" key="6">
    <source>
        <dbReference type="EMBL" id="TEB22567.1"/>
    </source>
</evidence>
<keyword evidence="3" id="KW-0862">Zinc</keyword>
<keyword evidence="2 4" id="KW-0863">Zinc-finger</keyword>
<keyword evidence="1" id="KW-0479">Metal-binding</keyword>
<evidence type="ECO:0000256" key="4">
    <source>
        <dbReference type="PROSITE-ProRule" id="PRU00134"/>
    </source>
</evidence>
<dbReference type="SUPFAM" id="SSF144232">
    <property type="entry name" value="HIT/MYND zinc finger-like"/>
    <property type="match status" value="1"/>
</dbReference>
<evidence type="ECO:0000256" key="1">
    <source>
        <dbReference type="ARBA" id="ARBA00022723"/>
    </source>
</evidence>
<dbReference type="Gene3D" id="6.10.140.2220">
    <property type="match status" value="1"/>
</dbReference>
<organism evidence="6 7">
    <name type="scientific">Coprinellus micaceus</name>
    <name type="common">Glistening ink-cap mushroom</name>
    <name type="synonym">Coprinus micaceus</name>
    <dbReference type="NCBI Taxonomy" id="71717"/>
    <lineage>
        <taxon>Eukaryota</taxon>
        <taxon>Fungi</taxon>
        <taxon>Dikarya</taxon>
        <taxon>Basidiomycota</taxon>
        <taxon>Agaricomycotina</taxon>
        <taxon>Agaricomycetes</taxon>
        <taxon>Agaricomycetidae</taxon>
        <taxon>Agaricales</taxon>
        <taxon>Agaricineae</taxon>
        <taxon>Psathyrellaceae</taxon>
        <taxon>Coprinellus</taxon>
    </lineage>
</organism>
<evidence type="ECO:0000259" key="5">
    <source>
        <dbReference type="PROSITE" id="PS50865"/>
    </source>
</evidence>
<comment type="caution">
    <text evidence="6">The sequence shown here is derived from an EMBL/GenBank/DDBJ whole genome shotgun (WGS) entry which is preliminary data.</text>
</comment>
<dbReference type="InterPro" id="IPR002893">
    <property type="entry name" value="Znf_MYND"/>
</dbReference>
<gene>
    <name evidence="6" type="ORF">FA13DRAFT_1476458</name>
</gene>
<dbReference type="GO" id="GO:0008270">
    <property type="term" value="F:zinc ion binding"/>
    <property type="evidence" value="ECO:0007669"/>
    <property type="project" value="UniProtKB-KW"/>
</dbReference>
<evidence type="ECO:0000256" key="3">
    <source>
        <dbReference type="ARBA" id="ARBA00022833"/>
    </source>
</evidence>
<reference evidence="6 7" key="1">
    <citation type="journal article" date="2019" name="Nat. Ecol. Evol.">
        <title>Megaphylogeny resolves global patterns of mushroom evolution.</title>
        <authorList>
            <person name="Varga T."/>
            <person name="Krizsan K."/>
            <person name="Foldi C."/>
            <person name="Dima B."/>
            <person name="Sanchez-Garcia M."/>
            <person name="Sanchez-Ramirez S."/>
            <person name="Szollosi G.J."/>
            <person name="Szarkandi J.G."/>
            <person name="Papp V."/>
            <person name="Albert L."/>
            <person name="Andreopoulos W."/>
            <person name="Angelini C."/>
            <person name="Antonin V."/>
            <person name="Barry K.W."/>
            <person name="Bougher N.L."/>
            <person name="Buchanan P."/>
            <person name="Buyck B."/>
            <person name="Bense V."/>
            <person name="Catcheside P."/>
            <person name="Chovatia M."/>
            <person name="Cooper J."/>
            <person name="Damon W."/>
            <person name="Desjardin D."/>
            <person name="Finy P."/>
            <person name="Geml J."/>
            <person name="Haridas S."/>
            <person name="Hughes K."/>
            <person name="Justo A."/>
            <person name="Karasinski D."/>
            <person name="Kautmanova I."/>
            <person name="Kiss B."/>
            <person name="Kocsube S."/>
            <person name="Kotiranta H."/>
            <person name="LaButti K.M."/>
            <person name="Lechner B.E."/>
            <person name="Liimatainen K."/>
            <person name="Lipzen A."/>
            <person name="Lukacs Z."/>
            <person name="Mihaltcheva S."/>
            <person name="Morgado L.N."/>
            <person name="Niskanen T."/>
            <person name="Noordeloos M.E."/>
            <person name="Ohm R.A."/>
            <person name="Ortiz-Santana B."/>
            <person name="Ovrebo C."/>
            <person name="Racz N."/>
            <person name="Riley R."/>
            <person name="Savchenko A."/>
            <person name="Shiryaev A."/>
            <person name="Soop K."/>
            <person name="Spirin V."/>
            <person name="Szebenyi C."/>
            <person name="Tomsovsky M."/>
            <person name="Tulloss R.E."/>
            <person name="Uehling J."/>
            <person name="Grigoriev I.V."/>
            <person name="Vagvolgyi C."/>
            <person name="Papp T."/>
            <person name="Martin F.M."/>
            <person name="Miettinen O."/>
            <person name="Hibbett D.S."/>
            <person name="Nagy L.G."/>
        </authorList>
    </citation>
    <scope>NUCLEOTIDE SEQUENCE [LARGE SCALE GENOMIC DNA]</scope>
    <source>
        <strain evidence="6 7">FP101781</strain>
    </source>
</reference>
<dbReference type="PROSITE" id="PS50865">
    <property type="entry name" value="ZF_MYND_2"/>
    <property type="match status" value="1"/>
</dbReference>
<protein>
    <recommendedName>
        <fullName evidence="5">MYND-type domain-containing protein</fullName>
    </recommendedName>
</protein>
<accession>A0A4Y7SKY9</accession>
<dbReference type="Proteomes" id="UP000298030">
    <property type="component" value="Unassembled WGS sequence"/>
</dbReference>
<evidence type="ECO:0000256" key="2">
    <source>
        <dbReference type="ARBA" id="ARBA00022771"/>
    </source>
</evidence>
<feature type="domain" description="MYND-type" evidence="5">
    <location>
        <begin position="22"/>
        <end position="71"/>
    </location>
</feature>
<name>A0A4Y7SKY9_COPMI</name>
<dbReference type="AlphaFoldDB" id="A0A4Y7SKY9"/>
<keyword evidence="7" id="KW-1185">Reference proteome</keyword>
<dbReference type="OrthoDB" id="5231159at2759"/>
<sequence>MWLALRIDHSYHLPVTSGVKICDSLNHWQSTQNIVGASDSKSRTCSGCHAAVYCSPKCQEEDWRKRHRVECNSLLSEYRERKALSSWYSHNVRTFHLSCIRHAYATTNFLWNVVKGRQSCVVDSRIVVSAALACAESPYRFNALEEYAEVTTPLLPQHKLGRFNEIVERFRVAKAHPQKAQNGVSFQSLGLVNGAFRFGDIELNYVVLLHRRAEATLFGEQLNFEVEGYVTYTCEIWDRVDTCPSPMLLYLKELGVEGGFEFGDTTRLYEM</sequence>